<feature type="region of interest" description="Disordered" evidence="1">
    <location>
        <begin position="116"/>
        <end position="183"/>
    </location>
</feature>
<evidence type="ECO:0000259" key="2">
    <source>
        <dbReference type="Pfam" id="PF13837"/>
    </source>
</evidence>
<name>M7BFR5_CHEMY</name>
<protein>
    <submittedName>
        <fullName evidence="3">Zinc finger and SCAN domain-containing protein 29</fullName>
    </submittedName>
</protein>
<feature type="region of interest" description="Disordered" evidence="1">
    <location>
        <begin position="198"/>
        <end position="219"/>
    </location>
</feature>
<dbReference type="PANTHER" id="PTHR47595:SF1">
    <property type="entry name" value="MYB_SANT-LIKE DNA-BINDING DOMAIN-CONTAINING PROTEIN"/>
    <property type="match status" value="1"/>
</dbReference>
<evidence type="ECO:0000256" key="1">
    <source>
        <dbReference type="SAM" id="MobiDB-lite"/>
    </source>
</evidence>
<dbReference type="Proteomes" id="UP000031443">
    <property type="component" value="Unassembled WGS sequence"/>
</dbReference>
<feature type="region of interest" description="Disordered" evidence="1">
    <location>
        <begin position="271"/>
        <end position="295"/>
    </location>
</feature>
<dbReference type="Pfam" id="PF13837">
    <property type="entry name" value="Myb_DNA-bind_4"/>
    <property type="match status" value="1"/>
</dbReference>
<proteinExistence type="predicted"/>
<feature type="compositionally biased region" description="Polar residues" evidence="1">
    <location>
        <begin position="155"/>
        <end position="169"/>
    </location>
</feature>
<dbReference type="PANTHER" id="PTHR47595">
    <property type="entry name" value="HEAT SHOCK 70 KDA PROTEIN 14"/>
    <property type="match status" value="1"/>
</dbReference>
<keyword evidence="4" id="KW-1185">Reference proteome</keyword>
<feature type="domain" description="Myb/SANT-like DNA-binding" evidence="2">
    <location>
        <begin position="10"/>
        <end position="96"/>
    </location>
</feature>
<sequence length="372" mass="41284">MPPCARRSPVWSNGEVLDLISVWWKEAVQSQLHSSRRNYDTYGQISRAMIERGHDQDAVQCRVKGKELWTAYHKAWEANCRSGAAPTNCRFYKELDVILGGNSTFTLKNTMEASEAVAAQSSTRQEEESGSKGAEEEGGPEPKDGPASLDACSQELFSSQEEGSQSQWTVLGEEQTSEEVPDTDYESEYVMHEVQPIVAPTRHSSPLQANGGCRKRHGPRDMLSALPAATIGLERRTAASGNHDRPNLQTRPDHVKAQGMAAISADVCPIRNPYPRSHEKSDRRYRSSYSWSGAGTAQPPFPTAPANPATQVCSKCECCVVSWEDMGWGILEEGYYGSAIPGQHPEKEEEEEELLFHRQVQVDPELFGHQFD</sequence>
<evidence type="ECO:0000313" key="4">
    <source>
        <dbReference type="Proteomes" id="UP000031443"/>
    </source>
</evidence>
<feature type="compositionally biased region" description="Basic and acidic residues" evidence="1">
    <location>
        <begin position="124"/>
        <end position="144"/>
    </location>
</feature>
<evidence type="ECO:0000313" key="3">
    <source>
        <dbReference type="EMBL" id="EMP34445.1"/>
    </source>
</evidence>
<dbReference type="AlphaFoldDB" id="M7BFR5"/>
<dbReference type="EMBL" id="KB532023">
    <property type="protein sequence ID" value="EMP34445.1"/>
    <property type="molecule type" value="Genomic_DNA"/>
</dbReference>
<reference evidence="4" key="1">
    <citation type="journal article" date="2013" name="Nat. Genet.">
        <title>The draft genomes of soft-shell turtle and green sea turtle yield insights into the development and evolution of the turtle-specific body plan.</title>
        <authorList>
            <person name="Wang Z."/>
            <person name="Pascual-Anaya J."/>
            <person name="Zadissa A."/>
            <person name="Li W."/>
            <person name="Niimura Y."/>
            <person name="Huang Z."/>
            <person name="Li C."/>
            <person name="White S."/>
            <person name="Xiong Z."/>
            <person name="Fang D."/>
            <person name="Wang B."/>
            <person name="Ming Y."/>
            <person name="Chen Y."/>
            <person name="Zheng Y."/>
            <person name="Kuraku S."/>
            <person name="Pignatelli M."/>
            <person name="Herrero J."/>
            <person name="Beal K."/>
            <person name="Nozawa M."/>
            <person name="Li Q."/>
            <person name="Wang J."/>
            <person name="Zhang H."/>
            <person name="Yu L."/>
            <person name="Shigenobu S."/>
            <person name="Wang J."/>
            <person name="Liu J."/>
            <person name="Flicek P."/>
            <person name="Searle S."/>
            <person name="Wang J."/>
            <person name="Kuratani S."/>
            <person name="Yin Y."/>
            <person name="Aken B."/>
            <person name="Zhang G."/>
            <person name="Irie N."/>
        </authorList>
    </citation>
    <scope>NUCLEOTIDE SEQUENCE [LARGE SCALE GENOMIC DNA]</scope>
</reference>
<gene>
    <name evidence="3" type="ORF">UY3_08397</name>
</gene>
<dbReference type="InterPro" id="IPR044822">
    <property type="entry name" value="Myb_DNA-bind_4"/>
</dbReference>
<accession>M7BFR5</accession>
<feature type="compositionally biased region" description="Basic and acidic residues" evidence="1">
    <location>
        <begin position="276"/>
        <end position="285"/>
    </location>
</feature>
<organism evidence="3 4">
    <name type="scientific">Chelonia mydas</name>
    <name type="common">Green sea-turtle</name>
    <name type="synonym">Chelonia agassizi</name>
    <dbReference type="NCBI Taxonomy" id="8469"/>
    <lineage>
        <taxon>Eukaryota</taxon>
        <taxon>Metazoa</taxon>
        <taxon>Chordata</taxon>
        <taxon>Craniata</taxon>
        <taxon>Vertebrata</taxon>
        <taxon>Euteleostomi</taxon>
        <taxon>Archelosauria</taxon>
        <taxon>Testudinata</taxon>
        <taxon>Testudines</taxon>
        <taxon>Cryptodira</taxon>
        <taxon>Durocryptodira</taxon>
        <taxon>Americhelydia</taxon>
        <taxon>Chelonioidea</taxon>
        <taxon>Cheloniidae</taxon>
        <taxon>Chelonia</taxon>
    </lineage>
</organism>
<dbReference type="Gene3D" id="1.10.10.60">
    <property type="entry name" value="Homeodomain-like"/>
    <property type="match status" value="1"/>
</dbReference>